<dbReference type="AlphaFoldDB" id="A0A453RS49"/>
<proteinExistence type="predicted"/>
<dbReference type="EnsemblPlants" id="AET7Gv20681900.1">
    <property type="protein sequence ID" value="AET7Gv20681900.1"/>
    <property type="gene ID" value="AET7Gv20681900"/>
</dbReference>
<keyword evidence="2" id="KW-1185">Reference proteome</keyword>
<reference evidence="2" key="1">
    <citation type="journal article" date="2014" name="Science">
        <title>Ancient hybridizations among the ancestral genomes of bread wheat.</title>
        <authorList>
            <consortium name="International Wheat Genome Sequencing Consortium,"/>
            <person name="Marcussen T."/>
            <person name="Sandve S.R."/>
            <person name="Heier L."/>
            <person name="Spannagl M."/>
            <person name="Pfeifer M."/>
            <person name="Jakobsen K.S."/>
            <person name="Wulff B.B."/>
            <person name="Steuernagel B."/>
            <person name="Mayer K.F."/>
            <person name="Olsen O.A."/>
        </authorList>
    </citation>
    <scope>NUCLEOTIDE SEQUENCE [LARGE SCALE GENOMIC DNA]</scope>
    <source>
        <strain evidence="2">cv. AL8/78</strain>
    </source>
</reference>
<reference evidence="1" key="4">
    <citation type="submission" date="2019-03" db="UniProtKB">
        <authorList>
            <consortium name="EnsemblPlants"/>
        </authorList>
    </citation>
    <scope>IDENTIFICATION</scope>
</reference>
<accession>A0A453RS49</accession>
<dbReference type="Proteomes" id="UP000015105">
    <property type="component" value="Chromosome 7D"/>
</dbReference>
<sequence length="71" mass="8203">MDIVVYSNIIIRLCSVDGGSPTTVRSYRACRSGEVRRTGSTWRKIGRKKSSMWHCQLDLTIKQGKLWQHFC</sequence>
<reference evidence="1" key="5">
    <citation type="journal article" date="2021" name="G3 (Bethesda)">
        <title>Aegilops tauschii genome assembly Aet v5.0 features greater sequence contiguity and improved annotation.</title>
        <authorList>
            <person name="Wang L."/>
            <person name="Zhu T."/>
            <person name="Rodriguez J.C."/>
            <person name="Deal K.R."/>
            <person name="Dubcovsky J."/>
            <person name="McGuire P.E."/>
            <person name="Lux T."/>
            <person name="Spannagl M."/>
            <person name="Mayer K.F.X."/>
            <person name="Baldrich P."/>
            <person name="Meyers B.C."/>
            <person name="Huo N."/>
            <person name="Gu Y.Q."/>
            <person name="Zhou H."/>
            <person name="Devos K.M."/>
            <person name="Bennetzen J.L."/>
            <person name="Unver T."/>
            <person name="Budak H."/>
            <person name="Gulick P.J."/>
            <person name="Galiba G."/>
            <person name="Kalapos B."/>
            <person name="Nelson D.R."/>
            <person name="Li P."/>
            <person name="You F.M."/>
            <person name="Luo M.C."/>
            <person name="Dvorak J."/>
        </authorList>
    </citation>
    <scope>NUCLEOTIDE SEQUENCE [LARGE SCALE GENOMIC DNA]</scope>
    <source>
        <strain evidence="1">cv. AL8/78</strain>
    </source>
</reference>
<organism evidence="1 2">
    <name type="scientific">Aegilops tauschii subsp. strangulata</name>
    <name type="common">Goatgrass</name>
    <dbReference type="NCBI Taxonomy" id="200361"/>
    <lineage>
        <taxon>Eukaryota</taxon>
        <taxon>Viridiplantae</taxon>
        <taxon>Streptophyta</taxon>
        <taxon>Embryophyta</taxon>
        <taxon>Tracheophyta</taxon>
        <taxon>Spermatophyta</taxon>
        <taxon>Magnoliopsida</taxon>
        <taxon>Liliopsida</taxon>
        <taxon>Poales</taxon>
        <taxon>Poaceae</taxon>
        <taxon>BOP clade</taxon>
        <taxon>Pooideae</taxon>
        <taxon>Triticodae</taxon>
        <taxon>Triticeae</taxon>
        <taxon>Triticinae</taxon>
        <taxon>Aegilops</taxon>
    </lineage>
</organism>
<reference evidence="1" key="3">
    <citation type="journal article" date="2017" name="Nature">
        <title>Genome sequence of the progenitor of the wheat D genome Aegilops tauschii.</title>
        <authorList>
            <person name="Luo M.C."/>
            <person name="Gu Y.Q."/>
            <person name="Puiu D."/>
            <person name="Wang H."/>
            <person name="Twardziok S.O."/>
            <person name="Deal K.R."/>
            <person name="Huo N."/>
            <person name="Zhu T."/>
            <person name="Wang L."/>
            <person name="Wang Y."/>
            <person name="McGuire P.E."/>
            <person name="Liu S."/>
            <person name="Long H."/>
            <person name="Ramasamy R.K."/>
            <person name="Rodriguez J.C."/>
            <person name="Van S.L."/>
            <person name="Yuan L."/>
            <person name="Wang Z."/>
            <person name="Xia Z."/>
            <person name="Xiao L."/>
            <person name="Anderson O.D."/>
            <person name="Ouyang S."/>
            <person name="Liang Y."/>
            <person name="Zimin A.V."/>
            <person name="Pertea G."/>
            <person name="Qi P."/>
            <person name="Bennetzen J.L."/>
            <person name="Dai X."/>
            <person name="Dawson M.W."/>
            <person name="Muller H.G."/>
            <person name="Kugler K."/>
            <person name="Rivarola-Duarte L."/>
            <person name="Spannagl M."/>
            <person name="Mayer K.F.X."/>
            <person name="Lu F.H."/>
            <person name="Bevan M.W."/>
            <person name="Leroy P."/>
            <person name="Li P."/>
            <person name="You F.M."/>
            <person name="Sun Q."/>
            <person name="Liu Z."/>
            <person name="Lyons E."/>
            <person name="Wicker T."/>
            <person name="Salzberg S.L."/>
            <person name="Devos K.M."/>
            <person name="Dvorak J."/>
        </authorList>
    </citation>
    <scope>NUCLEOTIDE SEQUENCE [LARGE SCALE GENOMIC DNA]</scope>
    <source>
        <strain evidence="1">cv. AL8/78</strain>
    </source>
</reference>
<name>A0A453RS49_AEGTS</name>
<evidence type="ECO:0000313" key="1">
    <source>
        <dbReference type="EnsemblPlants" id="AET7Gv20681900.1"/>
    </source>
</evidence>
<protein>
    <submittedName>
        <fullName evidence="1">Uncharacterized protein</fullName>
    </submittedName>
</protein>
<evidence type="ECO:0000313" key="2">
    <source>
        <dbReference type="Proteomes" id="UP000015105"/>
    </source>
</evidence>
<dbReference type="Gramene" id="AET7Gv20681900.1">
    <property type="protein sequence ID" value="AET7Gv20681900.1"/>
    <property type="gene ID" value="AET7Gv20681900"/>
</dbReference>
<reference evidence="2" key="2">
    <citation type="journal article" date="2017" name="Nat. Plants">
        <title>The Aegilops tauschii genome reveals multiple impacts of transposons.</title>
        <authorList>
            <person name="Zhao G."/>
            <person name="Zou C."/>
            <person name="Li K."/>
            <person name="Wang K."/>
            <person name="Li T."/>
            <person name="Gao L."/>
            <person name="Zhang X."/>
            <person name="Wang H."/>
            <person name="Yang Z."/>
            <person name="Liu X."/>
            <person name="Jiang W."/>
            <person name="Mao L."/>
            <person name="Kong X."/>
            <person name="Jiao Y."/>
            <person name="Jia J."/>
        </authorList>
    </citation>
    <scope>NUCLEOTIDE SEQUENCE [LARGE SCALE GENOMIC DNA]</scope>
    <source>
        <strain evidence="2">cv. AL8/78</strain>
    </source>
</reference>